<evidence type="ECO:0000256" key="9">
    <source>
        <dbReference type="SAM" id="Coils"/>
    </source>
</evidence>
<dbReference type="Pfam" id="PF00225">
    <property type="entry name" value="Kinesin"/>
    <property type="match status" value="1"/>
</dbReference>
<dbReference type="InterPro" id="IPR027417">
    <property type="entry name" value="P-loop_NTPase"/>
</dbReference>
<proteinExistence type="inferred from homology"/>
<evidence type="ECO:0000256" key="8">
    <source>
        <dbReference type="RuleBase" id="RU000394"/>
    </source>
</evidence>
<dbReference type="FunFam" id="3.40.850.10:FF:000054">
    <property type="entry name" value="Kinesin-like protein"/>
    <property type="match status" value="1"/>
</dbReference>
<evidence type="ECO:0000256" key="2">
    <source>
        <dbReference type="ARBA" id="ARBA00022741"/>
    </source>
</evidence>
<evidence type="ECO:0000256" key="6">
    <source>
        <dbReference type="ARBA" id="ARBA00060769"/>
    </source>
</evidence>
<keyword evidence="3 7" id="KW-0067">ATP-binding</keyword>
<reference evidence="12" key="1">
    <citation type="journal article" date="2022" name="Cell">
        <title>Repeat-based holocentromeres influence genome architecture and karyotype evolution.</title>
        <authorList>
            <person name="Hofstatter P.G."/>
            <person name="Thangavel G."/>
            <person name="Lux T."/>
            <person name="Neumann P."/>
            <person name="Vondrak T."/>
            <person name="Novak P."/>
            <person name="Zhang M."/>
            <person name="Costa L."/>
            <person name="Castellani M."/>
            <person name="Scott A."/>
            <person name="Toegelov H."/>
            <person name="Fuchs J."/>
            <person name="Mata-Sucre Y."/>
            <person name="Dias Y."/>
            <person name="Vanzela A.L.L."/>
            <person name="Huettel B."/>
            <person name="Almeida C.C.S."/>
            <person name="Simkova H."/>
            <person name="Souza G."/>
            <person name="Pedrosa-Harand A."/>
            <person name="Macas J."/>
            <person name="Mayer K.F.X."/>
            <person name="Houben A."/>
            <person name="Marques A."/>
        </authorList>
    </citation>
    <scope>NUCLEOTIDE SEQUENCE</scope>
    <source>
        <strain evidence="12">RhyBre1mFocal</strain>
    </source>
</reference>
<feature type="binding site" evidence="7">
    <location>
        <begin position="243"/>
        <end position="250"/>
    </location>
    <ligand>
        <name>ATP</name>
        <dbReference type="ChEBI" id="CHEBI:30616"/>
    </ligand>
</feature>
<feature type="region of interest" description="Disordered" evidence="10">
    <location>
        <begin position="56"/>
        <end position="92"/>
    </location>
</feature>
<comment type="caution">
    <text evidence="12">The sequence shown here is derived from an EMBL/GenBank/DDBJ whole genome shotgun (WGS) entry which is preliminary data.</text>
</comment>
<dbReference type="GO" id="GO:0003777">
    <property type="term" value="F:microtubule motor activity"/>
    <property type="evidence" value="ECO:0007669"/>
    <property type="project" value="InterPro"/>
</dbReference>
<dbReference type="SUPFAM" id="SSF52540">
    <property type="entry name" value="P-loop containing nucleoside triphosphate hydrolases"/>
    <property type="match status" value="1"/>
</dbReference>
<name>A0A9Q0C6I7_9POAL</name>
<evidence type="ECO:0000256" key="7">
    <source>
        <dbReference type="PROSITE-ProRule" id="PRU00283"/>
    </source>
</evidence>
<feature type="domain" description="Kinesin motor" evidence="11">
    <location>
        <begin position="151"/>
        <end position="482"/>
    </location>
</feature>
<dbReference type="GO" id="GO:0007018">
    <property type="term" value="P:microtubule-based movement"/>
    <property type="evidence" value="ECO:0007669"/>
    <property type="project" value="InterPro"/>
</dbReference>
<dbReference type="InterPro" id="IPR027640">
    <property type="entry name" value="Kinesin-like_fam"/>
</dbReference>
<dbReference type="SMART" id="SM00129">
    <property type="entry name" value="KISc"/>
    <property type="match status" value="1"/>
</dbReference>
<dbReference type="PROSITE" id="PS00411">
    <property type="entry name" value="KINESIN_MOTOR_1"/>
    <property type="match status" value="1"/>
</dbReference>
<sequence>MPLSTQSHISVHQSEANVRVNSYSSPILRKNPNHELKEKMRTLTAFYEQHKLNQHGTRAIGTHHPSVDLLGRNQSKKTSSQEGEENQDPALLPLPQNRERTVHVFIPRQGKDNTRAYSCPIKRPAGPTVKNVRKLSMGGLEAAPGKAEEGRIFVFVRLRPMSKKEKDAGSRSCVRIVNRKEVYLTEFASENDYLRLKRVRGRHFCFDAAFPDSTDQEEVYATTTSELVERVLQGQNGTVFCYGATGAGKTYTMLGTTDNPGVMVLAIKDLFAKIRQCSLDGAHSVSLSYLEVYNETVRDLLSPGRPLVLREDKQGTVAAGLTQYRAFSTDEVMRLLQQGNQNRTTEPTRVNETSSRSHAILQVVAEYKVEDPATKSIITRVGKLSLIDLAGSERALATDQRTLRSIEGANINRSLLALSSCINALVEGKKHIPYRNSKLTQLLKDSLGGSCNTVMIANVSPSSISFGETQNTLHWADRAKEIKTKPSNINEDPFKVPETETDQSKLVLQLQKENSELRQQLMQCQQKLLATQAQSLACNSTSTPAPSPILSSQCASAQKTKRNILLSGTCFTTPDTKRKPLGDENPQLVKELKKKVKDLEAELEKQRKEHLMQLKQKDEFIRGLIAKKGINEKCMGGGERRVLTRASLRKTVEEVGELKSPVRSHRFVSPIQQQANKKRSFWDIANGNSPSILAINGRKTRSHVTAEVPSAPSMLLQDSVVSDVETSKCC</sequence>
<dbReference type="AlphaFoldDB" id="A0A9Q0C6I7"/>
<gene>
    <name evidence="12" type="ORF">LUZ63_019626</name>
</gene>
<dbReference type="InterPro" id="IPR036961">
    <property type="entry name" value="Kinesin_motor_dom_sf"/>
</dbReference>
<dbReference type="OrthoDB" id="3176171at2759"/>
<dbReference type="PROSITE" id="PS50067">
    <property type="entry name" value="KINESIN_MOTOR_2"/>
    <property type="match status" value="1"/>
</dbReference>
<feature type="coiled-coil region" evidence="9">
    <location>
        <begin position="589"/>
        <end position="616"/>
    </location>
</feature>
<dbReference type="PANTHER" id="PTHR47968">
    <property type="entry name" value="CENTROMERE PROTEIN E"/>
    <property type="match status" value="1"/>
</dbReference>
<evidence type="ECO:0000256" key="5">
    <source>
        <dbReference type="ARBA" id="ARBA00023175"/>
    </source>
</evidence>
<evidence type="ECO:0000256" key="1">
    <source>
        <dbReference type="ARBA" id="ARBA00022701"/>
    </source>
</evidence>
<dbReference type="GO" id="GO:0005524">
    <property type="term" value="F:ATP binding"/>
    <property type="evidence" value="ECO:0007669"/>
    <property type="project" value="UniProtKB-UniRule"/>
</dbReference>
<accession>A0A9Q0C6I7</accession>
<evidence type="ECO:0000313" key="12">
    <source>
        <dbReference type="EMBL" id="KAJ1688236.1"/>
    </source>
</evidence>
<evidence type="ECO:0000313" key="13">
    <source>
        <dbReference type="Proteomes" id="UP001151287"/>
    </source>
</evidence>
<evidence type="ECO:0000259" key="11">
    <source>
        <dbReference type="PROSITE" id="PS50067"/>
    </source>
</evidence>
<feature type="coiled-coil region" evidence="9">
    <location>
        <begin position="507"/>
        <end position="534"/>
    </location>
</feature>
<keyword evidence="2 7" id="KW-0547">Nucleotide-binding</keyword>
<dbReference type="EMBL" id="JAMQYH010000005">
    <property type="protein sequence ID" value="KAJ1688236.1"/>
    <property type="molecule type" value="Genomic_DNA"/>
</dbReference>
<organism evidence="12 13">
    <name type="scientific">Rhynchospora breviuscula</name>
    <dbReference type="NCBI Taxonomy" id="2022672"/>
    <lineage>
        <taxon>Eukaryota</taxon>
        <taxon>Viridiplantae</taxon>
        <taxon>Streptophyta</taxon>
        <taxon>Embryophyta</taxon>
        <taxon>Tracheophyta</taxon>
        <taxon>Spermatophyta</taxon>
        <taxon>Magnoliopsida</taxon>
        <taxon>Liliopsida</taxon>
        <taxon>Poales</taxon>
        <taxon>Cyperaceae</taxon>
        <taxon>Cyperoideae</taxon>
        <taxon>Rhynchosporeae</taxon>
        <taxon>Rhynchospora</taxon>
    </lineage>
</organism>
<evidence type="ECO:0000256" key="4">
    <source>
        <dbReference type="ARBA" id="ARBA00023054"/>
    </source>
</evidence>
<dbReference type="InterPro" id="IPR001752">
    <property type="entry name" value="Kinesin_motor_dom"/>
</dbReference>
<dbReference type="InterPro" id="IPR019821">
    <property type="entry name" value="Kinesin_motor_CS"/>
</dbReference>
<dbReference type="GO" id="GO:0005874">
    <property type="term" value="C:microtubule"/>
    <property type="evidence" value="ECO:0007669"/>
    <property type="project" value="UniProtKB-KW"/>
</dbReference>
<dbReference type="Gene3D" id="3.40.850.10">
    <property type="entry name" value="Kinesin motor domain"/>
    <property type="match status" value="1"/>
</dbReference>
<evidence type="ECO:0000256" key="3">
    <source>
        <dbReference type="ARBA" id="ARBA00022840"/>
    </source>
</evidence>
<evidence type="ECO:0000256" key="10">
    <source>
        <dbReference type="SAM" id="MobiDB-lite"/>
    </source>
</evidence>
<dbReference type="GO" id="GO:0008017">
    <property type="term" value="F:microtubule binding"/>
    <property type="evidence" value="ECO:0007669"/>
    <property type="project" value="InterPro"/>
</dbReference>
<keyword evidence="1 8" id="KW-0493">Microtubule</keyword>
<keyword evidence="4 9" id="KW-0175">Coiled coil</keyword>
<protein>
    <recommendedName>
        <fullName evidence="8">Kinesin-like protein</fullName>
    </recommendedName>
</protein>
<feature type="compositionally biased region" description="Polar residues" evidence="10">
    <location>
        <begin position="72"/>
        <end position="81"/>
    </location>
</feature>
<dbReference type="Proteomes" id="UP001151287">
    <property type="component" value="Unassembled WGS sequence"/>
</dbReference>
<dbReference type="PRINTS" id="PR00380">
    <property type="entry name" value="KINESINHEAVY"/>
</dbReference>
<keyword evidence="13" id="KW-1185">Reference proteome</keyword>
<dbReference type="PANTHER" id="PTHR47968:SF13">
    <property type="entry name" value="KINESIN-LIKE PROTEIN KIF19 ISOFORM X1"/>
    <property type="match status" value="1"/>
</dbReference>
<comment type="similarity">
    <text evidence="6">Belongs to the TRAFAC class myosin-kinesin ATPase superfamily. Kinesin family. KIN-8 subfamily.</text>
</comment>
<keyword evidence="5 7" id="KW-0505">Motor protein</keyword>